<keyword evidence="2" id="KW-1185">Reference proteome</keyword>
<dbReference type="Proteomes" id="UP000281474">
    <property type="component" value="Unassembled WGS sequence"/>
</dbReference>
<dbReference type="InterPro" id="IPR023381">
    <property type="entry name" value="YP001051499.1-like_dom_sf"/>
</dbReference>
<reference evidence="1 2" key="1">
    <citation type="submission" date="2018-09" db="EMBL/GenBank/DDBJ databases">
        <title>Phylogeny of the Shewanellaceae, and recommendation for two new genera, Pseudoshewanella and Parashewanella.</title>
        <authorList>
            <person name="Wang G."/>
        </authorList>
    </citation>
    <scope>NUCLEOTIDE SEQUENCE [LARGE SCALE GENOMIC DNA]</scope>
    <source>
        <strain evidence="1 2">C51</strain>
    </source>
</reference>
<dbReference type="OrthoDB" id="9204516at2"/>
<proteinExistence type="predicted"/>
<dbReference type="EMBL" id="QZEI01000030">
    <property type="protein sequence ID" value="RLV59590.1"/>
    <property type="molecule type" value="Genomic_DNA"/>
</dbReference>
<name>A0A3L8PWA0_9GAMM</name>
<evidence type="ECO:0000313" key="1">
    <source>
        <dbReference type="EMBL" id="RLV59590.1"/>
    </source>
</evidence>
<sequence length="198" mass="22719">MTKKIGFFKRLKSLNLHQKQVFAIALCQRMYPNYALFSQVCEFGNPQVLKTTLDLLWQKQYDRKLKFNLELYLERLDEVVPEPENYDVYGVYPAVDAVVALTSLLSAIQSKIEDDITNISKISSSTVASYIEATCEQEFETEEQIEDYVFAHPAMDEEREVQAKLLDVIESNFLSPEFIKELRSEIVESGISNIGISV</sequence>
<gene>
    <name evidence="1" type="ORF">D5018_11110</name>
</gene>
<organism evidence="1 2">
    <name type="scientific">Parashewanella curva</name>
    <dbReference type="NCBI Taxonomy" id="2338552"/>
    <lineage>
        <taxon>Bacteria</taxon>
        <taxon>Pseudomonadati</taxon>
        <taxon>Pseudomonadota</taxon>
        <taxon>Gammaproteobacteria</taxon>
        <taxon>Alteromonadales</taxon>
        <taxon>Shewanellaceae</taxon>
        <taxon>Parashewanella</taxon>
    </lineage>
</organism>
<dbReference type="RefSeq" id="WP_121839077.1">
    <property type="nucleotide sequence ID" value="NZ_ML014779.1"/>
</dbReference>
<dbReference type="InterPro" id="IPR007338">
    <property type="entry name" value="DUF416"/>
</dbReference>
<comment type="caution">
    <text evidence="1">The sequence shown here is derived from an EMBL/GenBank/DDBJ whole genome shotgun (WGS) entry which is preliminary data.</text>
</comment>
<protein>
    <submittedName>
        <fullName evidence="1">DUF416 family protein</fullName>
    </submittedName>
</protein>
<dbReference type="Gene3D" id="1.20.1590.10">
    <property type="entry name" value="YP_001051499.1 domain like"/>
    <property type="match status" value="1"/>
</dbReference>
<accession>A0A3L8PWA0</accession>
<dbReference type="AlphaFoldDB" id="A0A3L8PWA0"/>
<evidence type="ECO:0000313" key="2">
    <source>
        <dbReference type="Proteomes" id="UP000281474"/>
    </source>
</evidence>
<dbReference type="Pfam" id="PF04222">
    <property type="entry name" value="DUF416"/>
    <property type="match status" value="1"/>
</dbReference>